<dbReference type="STRING" id="93625.A0A409XPE6"/>
<evidence type="ECO:0000313" key="1">
    <source>
        <dbReference type="EMBL" id="PPQ92649.1"/>
    </source>
</evidence>
<evidence type="ECO:0000313" key="2">
    <source>
        <dbReference type="Proteomes" id="UP000283269"/>
    </source>
</evidence>
<keyword evidence="2" id="KW-1185">Reference proteome</keyword>
<comment type="caution">
    <text evidence="1">The sequence shown here is derived from an EMBL/GenBank/DDBJ whole genome shotgun (WGS) entry which is preliminary data.</text>
</comment>
<dbReference type="Proteomes" id="UP000283269">
    <property type="component" value="Unassembled WGS sequence"/>
</dbReference>
<name>A0A409XPE6_PSICY</name>
<dbReference type="EMBL" id="NHYD01000999">
    <property type="protein sequence ID" value="PPQ92649.1"/>
    <property type="molecule type" value="Genomic_DNA"/>
</dbReference>
<dbReference type="AlphaFoldDB" id="A0A409XPE6"/>
<accession>A0A409XPE6</accession>
<reference evidence="1 2" key="1">
    <citation type="journal article" date="2018" name="Evol. Lett.">
        <title>Horizontal gene cluster transfer increased hallucinogenic mushroom diversity.</title>
        <authorList>
            <person name="Reynolds H.T."/>
            <person name="Vijayakumar V."/>
            <person name="Gluck-Thaler E."/>
            <person name="Korotkin H.B."/>
            <person name="Matheny P.B."/>
            <person name="Slot J.C."/>
        </authorList>
    </citation>
    <scope>NUCLEOTIDE SEQUENCE [LARGE SCALE GENOMIC DNA]</scope>
    <source>
        <strain evidence="1 2">2631</strain>
    </source>
</reference>
<dbReference type="OrthoDB" id="3071709at2759"/>
<sequence>MGSEEMAGGAMEEFGFNEKKAEVDVTPVKKARARPLLEQMLGRSRPKPMYEDDESSCSIVLMLFVYLNSETGVLCIVDAAANDLVTLINNFYLQATPNTLI</sequence>
<protein>
    <submittedName>
        <fullName evidence="1">Uncharacterized protein</fullName>
    </submittedName>
</protein>
<gene>
    <name evidence="1" type="ORF">CVT25_014365</name>
</gene>
<organism evidence="1 2">
    <name type="scientific">Psilocybe cyanescens</name>
    <dbReference type="NCBI Taxonomy" id="93625"/>
    <lineage>
        <taxon>Eukaryota</taxon>
        <taxon>Fungi</taxon>
        <taxon>Dikarya</taxon>
        <taxon>Basidiomycota</taxon>
        <taxon>Agaricomycotina</taxon>
        <taxon>Agaricomycetes</taxon>
        <taxon>Agaricomycetidae</taxon>
        <taxon>Agaricales</taxon>
        <taxon>Agaricineae</taxon>
        <taxon>Strophariaceae</taxon>
        <taxon>Psilocybe</taxon>
    </lineage>
</organism>
<proteinExistence type="predicted"/>
<dbReference type="InParanoid" id="A0A409XPE6"/>